<proteinExistence type="predicted"/>
<feature type="domain" description="HTH merR-type" evidence="2">
    <location>
        <begin position="48"/>
        <end position="117"/>
    </location>
</feature>
<dbReference type="Gene3D" id="3.40.50.280">
    <property type="entry name" value="Cobalamin-binding domain"/>
    <property type="match status" value="1"/>
</dbReference>
<evidence type="ECO:0000313" key="4">
    <source>
        <dbReference type="Proteomes" id="UP000246410"/>
    </source>
</evidence>
<feature type="region of interest" description="Disordered" evidence="1">
    <location>
        <begin position="1"/>
        <end position="33"/>
    </location>
</feature>
<accession>A0A317NU98</accession>
<dbReference type="Proteomes" id="UP000246410">
    <property type="component" value="Unassembled WGS sequence"/>
</dbReference>
<protein>
    <submittedName>
        <fullName evidence="3">MerR-like DNA binding protein</fullName>
    </submittedName>
</protein>
<dbReference type="InterPro" id="IPR009061">
    <property type="entry name" value="DNA-bd_dom_put_sf"/>
</dbReference>
<feature type="compositionally biased region" description="Low complexity" evidence="1">
    <location>
        <begin position="13"/>
        <end position="25"/>
    </location>
</feature>
<dbReference type="AlphaFoldDB" id="A0A317NU98"/>
<dbReference type="Pfam" id="PF13411">
    <property type="entry name" value="MerR_1"/>
    <property type="match status" value="1"/>
</dbReference>
<sequence length="313" mass="31895">MQGAERSDRGAGRARPTRAGPAASPVWATAGQNGTMPAGSAPVSAVAGYTVRSVAERLGIPTATLRSWNRRYGIGPAQDRPGRHRLYSDADIAVLEHMLELIGGGASPASAAAAARGPAPALGDRTALLDAAFELDTAAACAQLEAHVRAYGVVRTWDALCRPAFADIVARQGAGERCIDVEHLLSWSIAAVMQRVASVPSAAPALLACTSGETHSLPLDVLRAGLAEAGVGARMLGADVPTEALAGALARQAGASPVLLWSQRESTALTSAVLACREAGARVLVGGPGWDVVLLPEAVERVDGLAAAIDALS</sequence>
<dbReference type="Gene3D" id="1.10.1240.10">
    <property type="entry name" value="Methionine synthase domain"/>
    <property type="match status" value="1"/>
</dbReference>
<dbReference type="SUPFAM" id="SSF46955">
    <property type="entry name" value="Putative DNA-binding domain"/>
    <property type="match status" value="1"/>
</dbReference>
<evidence type="ECO:0000313" key="3">
    <source>
        <dbReference type="EMBL" id="PWV78956.1"/>
    </source>
</evidence>
<dbReference type="InterPro" id="IPR000551">
    <property type="entry name" value="MerR-type_HTH_dom"/>
</dbReference>
<dbReference type="SMART" id="SM00422">
    <property type="entry name" value="HTH_MERR"/>
    <property type="match status" value="1"/>
</dbReference>
<organism evidence="3 4">
    <name type="scientific">Nocardia neocaledoniensis</name>
    <dbReference type="NCBI Taxonomy" id="236511"/>
    <lineage>
        <taxon>Bacteria</taxon>
        <taxon>Bacillati</taxon>
        <taxon>Actinomycetota</taxon>
        <taxon>Actinomycetes</taxon>
        <taxon>Mycobacteriales</taxon>
        <taxon>Nocardiaceae</taxon>
        <taxon>Nocardia</taxon>
    </lineage>
</organism>
<comment type="caution">
    <text evidence="3">The sequence shown here is derived from an EMBL/GenBank/DDBJ whole genome shotgun (WGS) entry which is preliminary data.</text>
</comment>
<evidence type="ECO:0000259" key="2">
    <source>
        <dbReference type="PROSITE" id="PS50937"/>
    </source>
</evidence>
<gene>
    <name evidence="3" type="ORF">DFR69_10214</name>
</gene>
<name>A0A317NU98_9NOCA</name>
<reference evidence="3 4" key="1">
    <citation type="submission" date="2018-05" db="EMBL/GenBank/DDBJ databases">
        <title>Genomic Encyclopedia of Type Strains, Phase IV (KMG-IV): sequencing the most valuable type-strain genomes for metagenomic binning, comparative biology and taxonomic classification.</title>
        <authorList>
            <person name="Goeker M."/>
        </authorList>
    </citation>
    <scope>NUCLEOTIDE SEQUENCE [LARGE SCALE GENOMIC DNA]</scope>
    <source>
        <strain evidence="3 4">DSM 44717</strain>
    </source>
</reference>
<dbReference type="InterPro" id="IPR036594">
    <property type="entry name" value="Meth_synthase_dom"/>
</dbReference>
<keyword evidence="4" id="KW-1185">Reference proteome</keyword>
<dbReference type="GO" id="GO:0003677">
    <property type="term" value="F:DNA binding"/>
    <property type="evidence" value="ECO:0007669"/>
    <property type="project" value="InterPro"/>
</dbReference>
<dbReference type="PROSITE" id="PS50937">
    <property type="entry name" value="HTH_MERR_2"/>
    <property type="match status" value="1"/>
</dbReference>
<feature type="compositionally biased region" description="Basic and acidic residues" evidence="1">
    <location>
        <begin position="1"/>
        <end position="11"/>
    </location>
</feature>
<dbReference type="Gene3D" id="1.10.1660.10">
    <property type="match status" value="1"/>
</dbReference>
<dbReference type="EMBL" id="QGTL01000002">
    <property type="protein sequence ID" value="PWV78956.1"/>
    <property type="molecule type" value="Genomic_DNA"/>
</dbReference>
<dbReference type="GO" id="GO:0006355">
    <property type="term" value="P:regulation of DNA-templated transcription"/>
    <property type="evidence" value="ECO:0007669"/>
    <property type="project" value="InterPro"/>
</dbReference>
<evidence type="ECO:0000256" key="1">
    <source>
        <dbReference type="SAM" id="MobiDB-lite"/>
    </source>
</evidence>